<dbReference type="OrthoDB" id="5876800at2759"/>
<dbReference type="SUPFAM" id="SSF51197">
    <property type="entry name" value="Clavaminate synthase-like"/>
    <property type="match status" value="1"/>
</dbReference>
<sequence>MDGNDINIQKNEFSRDQSALLMMDQHSDHKNHESAIGEPGMSYTASQPALSSTEHQTPLVSEASVAAPQNHLNGNSHESVSEMDRNSVDFAIESVLMKVSVTSDFTELPPFLNVIFQARAYNKMGAPKDPRRKQHNPKSEPKIEPHVTDSSDNQAAMSNKMEAEAPKMESNQNYVSNGSEPPFRFVSISNFDEMKTKKKEVQEELKLEVDSDSEEDDVPEQKTPKESDRCGGCGKFTHEDDLIALEEEKKKEKEKPLMSKKKSHHHKKNDFQWIGCDSCQTWYHFLCSGLEQFEYYLYEKFFCPKCVPHTGHSIRYKVVAPHRYRWYSPNEKHLGIEVGSKTWIEDFITRENTVPSPTDDEVCIVEDGYEFRREFEKLGGADNWGKVFMVKDMDGLNMTMPKPGFDLEDVVKIMGSDYEVDTIDVYNQSTYSMKLDTFRKLFRDTKNRPLLYNFLSLEFSDNNEMKEIAKPPRFVQEISMVNRLWPDVSGAEYIKLLQREEYLPEDQRPKVEQFCLAGMAGSYTDFHVDFGGSSVYYHILKGEKIFYIAAPTEQNFAAYQAHETSPDTTTWFGDIANGAVKRVVIKEGQTLLIPAGWIHAVLTPVDSLVFGGNFLHLGNLEMQMRVYHLENAIRKEIRSEEKFYFPNFELLHWMYMRNVLLEKITEANQEGSDMREQEKNIWTASQIMKAEMERWMDRELRLGPEKNAILPTDDKNKIMISVRKQIEIQTKIQNAKNKPMGLKQKRKSRESAERDDEDYCPSSSTAYKKKYTKKAKKDNDDAPKVKKAKKEEVPEEKVPVPEAAGPSEVTAPLTIKIGMGPTEDQKGVVQIFNNQCTSSGRKVKLNQNVADYCGSHLEARVEEIPEKATKSFRELDNELERCEAVHSGEKIKKVKEPKPPKQPKEKKEKPPPKKKEMSSRDRLMKKLKM</sequence>
<keyword evidence="10" id="KW-0804">Transcription</keyword>
<reference evidence="14 15" key="1">
    <citation type="journal article" date="1998" name="Science">
        <title>Genome sequence of the nematode C. elegans: a platform for investigating biology.</title>
        <authorList>
            <consortium name="The C. elegans sequencing consortium"/>
            <person name="Sulson J.E."/>
            <person name="Waterston R."/>
        </authorList>
    </citation>
    <scope>NUCLEOTIDE SEQUENCE [LARGE SCALE GENOMIC DNA]</scope>
    <source>
        <strain evidence="14 15">Bristol N2</strain>
    </source>
</reference>
<evidence type="ECO:0007829" key="17">
    <source>
        <dbReference type="PeptideAtlas" id="U4PB84"/>
    </source>
</evidence>
<dbReference type="RefSeq" id="NP_001294381.1">
    <property type="nucleotide sequence ID" value="NM_001307452.3"/>
</dbReference>
<keyword evidence="8" id="KW-0408">Iron</keyword>
<feature type="compositionally biased region" description="Polar residues" evidence="12">
    <location>
        <begin position="43"/>
        <end position="54"/>
    </location>
</feature>
<dbReference type="PROSITE" id="PS01359">
    <property type="entry name" value="ZF_PHD_1"/>
    <property type="match status" value="1"/>
</dbReference>
<dbReference type="AGR" id="WB:WBGene00017920"/>
<dbReference type="SMART" id="SM00558">
    <property type="entry name" value="JmjC"/>
    <property type="match status" value="1"/>
</dbReference>
<evidence type="ECO:0000256" key="2">
    <source>
        <dbReference type="ARBA" id="ARBA00022723"/>
    </source>
</evidence>
<keyword evidence="11" id="KW-0539">Nucleus</keyword>
<dbReference type="Gene3D" id="3.30.40.10">
    <property type="entry name" value="Zinc/RING finger domain, C3HC4 (zinc finger)"/>
    <property type="match status" value="1"/>
</dbReference>
<evidence type="ECO:0000259" key="13">
    <source>
        <dbReference type="PROSITE" id="PS51184"/>
    </source>
</evidence>
<dbReference type="SMR" id="U4PB84"/>
<evidence type="ECO:0000256" key="8">
    <source>
        <dbReference type="ARBA" id="ARBA00023004"/>
    </source>
</evidence>
<evidence type="ECO:0000256" key="6">
    <source>
        <dbReference type="ARBA" id="ARBA00022964"/>
    </source>
</evidence>
<feature type="region of interest" description="Disordered" evidence="12">
    <location>
        <begin position="125"/>
        <end position="155"/>
    </location>
</feature>
<evidence type="ECO:0000256" key="4">
    <source>
        <dbReference type="ARBA" id="ARBA00022833"/>
    </source>
</evidence>
<dbReference type="EMBL" id="BX284604">
    <property type="protein sequence ID" value="CDH93112.1"/>
    <property type="molecule type" value="Genomic_DNA"/>
</dbReference>
<evidence type="ECO:0000313" key="14">
    <source>
        <dbReference type="EMBL" id="CDH93112.1"/>
    </source>
</evidence>
<evidence type="ECO:0000256" key="3">
    <source>
        <dbReference type="ARBA" id="ARBA00022771"/>
    </source>
</evidence>
<feature type="compositionally biased region" description="Basic residues" evidence="12">
    <location>
        <begin position="767"/>
        <end position="776"/>
    </location>
</feature>
<feature type="region of interest" description="Disordered" evidence="12">
    <location>
        <begin position="27"/>
        <end position="54"/>
    </location>
</feature>
<evidence type="ECO:0000256" key="5">
    <source>
        <dbReference type="ARBA" id="ARBA00022853"/>
    </source>
</evidence>
<feature type="compositionally biased region" description="Basic and acidic residues" evidence="12">
    <location>
        <begin position="137"/>
        <end position="149"/>
    </location>
</feature>
<keyword evidence="5" id="KW-0156">Chromatin regulator</keyword>
<dbReference type="InterPro" id="IPR001965">
    <property type="entry name" value="Znf_PHD"/>
</dbReference>
<gene>
    <name evidence="14 16" type="primary">jmjd-1.2</name>
    <name evidence="14" type="ORF">CELE_F29B9.2</name>
    <name evidence="16" type="ORF">F29B9.2</name>
</gene>
<proteinExistence type="evidence at protein level"/>
<evidence type="ECO:0000313" key="15">
    <source>
        <dbReference type="Proteomes" id="UP000001940"/>
    </source>
</evidence>
<keyword evidence="15" id="KW-1185">Reference proteome</keyword>
<organism evidence="14 15">
    <name type="scientific">Caenorhabditis elegans</name>
    <dbReference type="NCBI Taxonomy" id="6239"/>
    <lineage>
        <taxon>Eukaryota</taxon>
        <taxon>Metazoa</taxon>
        <taxon>Ecdysozoa</taxon>
        <taxon>Nematoda</taxon>
        <taxon>Chromadorea</taxon>
        <taxon>Rhabditida</taxon>
        <taxon>Rhabditina</taxon>
        <taxon>Rhabditomorpha</taxon>
        <taxon>Rhabditoidea</taxon>
        <taxon>Rhabditidae</taxon>
        <taxon>Peloderinae</taxon>
        <taxon>Caenorhabditis</taxon>
    </lineage>
</organism>
<dbReference type="Gene3D" id="2.60.120.650">
    <property type="entry name" value="Cupin"/>
    <property type="match status" value="1"/>
</dbReference>
<comment type="subcellular location">
    <subcellularLocation>
        <location evidence="1">Nucleus</location>
    </subcellularLocation>
</comment>
<dbReference type="InterPro" id="IPR041070">
    <property type="entry name" value="JHD"/>
</dbReference>
<evidence type="ECO:0000256" key="7">
    <source>
        <dbReference type="ARBA" id="ARBA00023002"/>
    </source>
</evidence>
<dbReference type="GO" id="GO:0051213">
    <property type="term" value="F:dioxygenase activity"/>
    <property type="evidence" value="ECO:0007669"/>
    <property type="project" value="UniProtKB-KW"/>
</dbReference>
<dbReference type="CDD" id="cd15517">
    <property type="entry name" value="PHD_TCF19_like"/>
    <property type="match status" value="1"/>
</dbReference>
<keyword evidence="2" id="KW-0479">Metal-binding</keyword>
<dbReference type="PANTHER" id="PTHR23123">
    <property type="entry name" value="PHD/F-BOX CONTAINING PROTEIN"/>
    <property type="match status" value="1"/>
</dbReference>
<feature type="domain" description="JmjC" evidence="13">
    <location>
        <begin position="460"/>
        <end position="631"/>
    </location>
</feature>
<name>U4PB84_CAEEL</name>
<feature type="region of interest" description="Disordered" evidence="12">
    <location>
        <begin position="731"/>
        <end position="809"/>
    </location>
</feature>
<dbReference type="Proteomes" id="UP000001940">
    <property type="component" value="Chromosome IV"/>
</dbReference>
<dbReference type="GeneID" id="177232"/>
<dbReference type="InterPro" id="IPR050690">
    <property type="entry name" value="JHDM1_Histone_Demethylase"/>
</dbReference>
<accession>U4PB84</accession>
<keyword evidence="7" id="KW-0560">Oxidoreductase</keyword>
<dbReference type="GO" id="GO:0006325">
    <property type="term" value="P:chromatin organization"/>
    <property type="evidence" value="ECO:0007669"/>
    <property type="project" value="UniProtKB-KW"/>
</dbReference>
<dbReference type="InterPro" id="IPR019786">
    <property type="entry name" value="Zinc_finger_PHD-type_CS"/>
</dbReference>
<evidence type="ECO:0000256" key="10">
    <source>
        <dbReference type="ARBA" id="ARBA00023163"/>
    </source>
</evidence>
<dbReference type="SMART" id="SM00249">
    <property type="entry name" value="PHD"/>
    <property type="match status" value="1"/>
</dbReference>
<dbReference type="Pfam" id="PF17811">
    <property type="entry name" value="JHD"/>
    <property type="match status" value="1"/>
</dbReference>
<dbReference type="GO" id="GO:0005634">
    <property type="term" value="C:nucleus"/>
    <property type="evidence" value="ECO:0007669"/>
    <property type="project" value="UniProtKB-SubCell"/>
</dbReference>
<dbReference type="InterPro" id="IPR013083">
    <property type="entry name" value="Znf_RING/FYVE/PHD"/>
</dbReference>
<dbReference type="InterPro" id="IPR011011">
    <property type="entry name" value="Znf_FYVE_PHD"/>
</dbReference>
<feature type="region of interest" description="Disordered" evidence="12">
    <location>
        <begin position="202"/>
        <end position="231"/>
    </location>
</feature>
<protein>
    <submittedName>
        <fullName evidence="14">JmjC domain-containing protein</fullName>
    </submittedName>
</protein>
<dbReference type="Gene3D" id="1.20.58.1360">
    <property type="match status" value="1"/>
</dbReference>
<dbReference type="AlphaFoldDB" id="U4PB84"/>
<feature type="region of interest" description="Disordered" evidence="12">
    <location>
        <begin position="883"/>
        <end position="929"/>
    </location>
</feature>
<dbReference type="Pfam" id="PF02373">
    <property type="entry name" value="JmjC"/>
    <property type="match status" value="1"/>
</dbReference>
<dbReference type="CTD" id="177232"/>
<dbReference type="InterPro" id="IPR003347">
    <property type="entry name" value="JmjC_dom"/>
</dbReference>
<dbReference type="OMA" id="YIAEPTE"/>
<evidence type="ECO:0000256" key="1">
    <source>
        <dbReference type="ARBA" id="ARBA00004123"/>
    </source>
</evidence>
<keyword evidence="6" id="KW-0223">Dioxygenase</keyword>
<dbReference type="SUPFAM" id="SSF57903">
    <property type="entry name" value="FYVE/PHD zinc finger"/>
    <property type="match status" value="1"/>
</dbReference>
<dbReference type="ExpressionAtlas" id="U4PB84">
    <property type="expression patterns" value="baseline and differential"/>
</dbReference>
<feature type="compositionally biased region" description="Basic and acidic residues" evidence="12">
    <location>
        <begin position="777"/>
        <end position="799"/>
    </location>
</feature>
<keyword evidence="17" id="KW-1267">Proteomics identification</keyword>
<keyword evidence="9" id="KW-0805">Transcription regulation</keyword>
<keyword evidence="3" id="KW-0863">Zinc-finger</keyword>
<dbReference type="GO" id="GO:0008270">
    <property type="term" value="F:zinc ion binding"/>
    <property type="evidence" value="ECO:0007669"/>
    <property type="project" value="UniProtKB-KW"/>
</dbReference>
<dbReference type="WormBase" id="F29B9.2c">
    <property type="protein sequence ID" value="CE48643"/>
    <property type="gene ID" value="WBGene00017920"/>
    <property type="gene designation" value="jmjd-1.2"/>
</dbReference>
<evidence type="ECO:0000313" key="16">
    <source>
        <dbReference type="WormBase" id="F29B9.2c"/>
    </source>
</evidence>
<feature type="compositionally biased region" description="Basic and acidic residues" evidence="12">
    <location>
        <begin position="219"/>
        <end position="229"/>
    </location>
</feature>
<evidence type="ECO:0000256" key="12">
    <source>
        <dbReference type="SAM" id="MobiDB-lite"/>
    </source>
</evidence>
<dbReference type="PROSITE" id="PS51184">
    <property type="entry name" value="JMJC"/>
    <property type="match status" value="1"/>
</dbReference>
<evidence type="ECO:0000256" key="11">
    <source>
        <dbReference type="ARBA" id="ARBA00023242"/>
    </source>
</evidence>
<evidence type="ECO:0000256" key="9">
    <source>
        <dbReference type="ARBA" id="ARBA00023015"/>
    </source>
</evidence>
<keyword evidence="4" id="KW-0862">Zinc</keyword>
<dbReference type="Bgee" id="WBGene00017920">
    <property type="expression patterns" value="Expressed in embryo and 4 other cell types or tissues"/>
</dbReference>